<dbReference type="SUPFAM" id="SSF116726">
    <property type="entry name" value="TrkA C-terminal domain-like"/>
    <property type="match status" value="2"/>
</dbReference>
<dbReference type="InterPro" id="IPR036721">
    <property type="entry name" value="RCK_C_sf"/>
</dbReference>
<dbReference type="EMBL" id="AMCI01003053">
    <property type="protein sequence ID" value="EJX01202.1"/>
    <property type="molecule type" value="Genomic_DNA"/>
</dbReference>
<evidence type="ECO:0000256" key="7">
    <source>
        <dbReference type="SAM" id="Phobius"/>
    </source>
</evidence>
<feature type="domain" description="RCK C-terminal" evidence="8">
    <location>
        <begin position="331"/>
        <end position="415"/>
    </location>
</feature>
<evidence type="ECO:0000256" key="4">
    <source>
        <dbReference type="ARBA" id="ARBA00022737"/>
    </source>
</evidence>
<evidence type="ECO:0000256" key="6">
    <source>
        <dbReference type="ARBA" id="ARBA00023136"/>
    </source>
</evidence>
<feature type="transmembrane region" description="Helical" evidence="7">
    <location>
        <begin position="149"/>
        <end position="167"/>
    </location>
</feature>
<evidence type="ECO:0000256" key="3">
    <source>
        <dbReference type="ARBA" id="ARBA00022692"/>
    </source>
</evidence>
<keyword evidence="3 7" id="KW-0812">Transmembrane</keyword>
<dbReference type="PANTHER" id="PTHR43652">
    <property type="entry name" value="BASIC AMINO ACID ANTIPORTER YFCC-RELATED"/>
    <property type="match status" value="1"/>
</dbReference>
<dbReference type="AlphaFoldDB" id="J9G1W1"/>
<feature type="non-terminal residue" evidence="9">
    <location>
        <position position="471"/>
    </location>
</feature>
<keyword evidence="4" id="KW-0677">Repeat</keyword>
<organism evidence="9">
    <name type="scientific">gut metagenome</name>
    <dbReference type="NCBI Taxonomy" id="749906"/>
    <lineage>
        <taxon>unclassified sequences</taxon>
        <taxon>metagenomes</taxon>
        <taxon>organismal metagenomes</taxon>
    </lineage>
</organism>
<dbReference type="PROSITE" id="PS51202">
    <property type="entry name" value="RCK_C"/>
    <property type="match status" value="2"/>
</dbReference>
<feature type="domain" description="RCK C-terminal" evidence="8">
    <location>
        <begin position="228"/>
        <end position="322"/>
    </location>
</feature>
<dbReference type="InterPro" id="IPR004680">
    <property type="entry name" value="Cit_transptr-like_dom"/>
</dbReference>
<comment type="subcellular location">
    <subcellularLocation>
        <location evidence="1">Membrane</location>
        <topology evidence="1">Multi-pass membrane protein</topology>
    </subcellularLocation>
</comment>
<dbReference type="Pfam" id="PF02080">
    <property type="entry name" value="TrkA_C"/>
    <property type="match status" value="2"/>
</dbReference>
<evidence type="ECO:0000313" key="9">
    <source>
        <dbReference type="EMBL" id="EJX01202.1"/>
    </source>
</evidence>
<proteinExistence type="predicted"/>
<dbReference type="InterPro" id="IPR051679">
    <property type="entry name" value="DASS-Related_Transporters"/>
</dbReference>
<comment type="caution">
    <text evidence="9">The sequence shown here is derived from an EMBL/GenBank/DDBJ whole genome shotgun (WGS) entry which is preliminary data.</text>
</comment>
<keyword evidence="6 7" id="KW-0472">Membrane</keyword>
<gene>
    <name evidence="9" type="ORF">EVA_10688</name>
</gene>
<name>J9G1W1_9ZZZZ</name>
<dbReference type="InterPro" id="IPR006037">
    <property type="entry name" value="RCK_C"/>
</dbReference>
<feature type="transmembrane region" description="Helical" evidence="7">
    <location>
        <begin position="41"/>
        <end position="62"/>
    </location>
</feature>
<feature type="transmembrane region" description="Helical" evidence="7">
    <location>
        <begin position="107"/>
        <end position="137"/>
    </location>
</feature>
<dbReference type="GO" id="GO:0006813">
    <property type="term" value="P:potassium ion transport"/>
    <property type="evidence" value="ECO:0007669"/>
    <property type="project" value="InterPro"/>
</dbReference>
<reference evidence="9" key="1">
    <citation type="journal article" date="2012" name="PLoS ONE">
        <title>Gene sets for utilization of primary and secondary nutrition supplies in the distal gut of endangered iberian lynx.</title>
        <authorList>
            <person name="Alcaide M."/>
            <person name="Messina E."/>
            <person name="Richter M."/>
            <person name="Bargiela R."/>
            <person name="Peplies J."/>
            <person name="Huws S.A."/>
            <person name="Newbold C.J."/>
            <person name="Golyshin P.N."/>
            <person name="Simon M.A."/>
            <person name="Lopez G."/>
            <person name="Yakimov M.M."/>
            <person name="Ferrer M."/>
        </authorList>
    </citation>
    <scope>NUCLEOTIDE SEQUENCE</scope>
</reference>
<feature type="transmembrane region" description="Helical" evidence="7">
    <location>
        <begin position="188"/>
        <end position="209"/>
    </location>
</feature>
<evidence type="ECO:0000259" key="8">
    <source>
        <dbReference type="PROSITE" id="PS51202"/>
    </source>
</evidence>
<evidence type="ECO:0000256" key="2">
    <source>
        <dbReference type="ARBA" id="ARBA00022448"/>
    </source>
</evidence>
<sequence length="471" mass="51471">MDYFSGFSQWIASQEVQVGITILTFTATILAFMFSKVRSDIIALCSTAVLLTTGVINSKAALAGFSNSAVVIMIGLFIVGGAVFQTGLARIISSKLLKLAGTSEKRLFFLVMIVTSVVAAFVSNTGTVALLLPIVLAMSKSAGISPGTLMMPLAFASSMGGILTLIGTPPNLIVSNYLTENNLPQFSFFDFTPIGLVCIAVGMIFLWPLCRFFLGKKNKESLEKKEERSLASLLNDYHIDDCVFRLRANSSHSLLEGRTASELDIHRNFGVTILEVRRESRSIFNTVIQETVKADTVFNMGDTLYVLGHRDQVESFAKRHNLSILQDEEINGKGKLDFYEIGLTEILITPDSALINRPLRAANFKERFGLSVLAIKRKGKYKFDDILDDTISNGDMLLMHGSWKGIESLAKKSREWLVIGRPEDDAASVPLDHKAPLAAVIMLLMVLAMVFEKQIGIPSVASVIVAGLAMV</sequence>
<accession>J9G1W1</accession>
<dbReference type="GO" id="GO:0008324">
    <property type="term" value="F:monoatomic cation transmembrane transporter activity"/>
    <property type="evidence" value="ECO:0007669"/>
    <property type="project" value="InterPro"/>
</dbReference>
<dbReference type="Pfam" id="PF03600">
    <property type="entry name" value="CitMHS"/>
    <property type="match status" value="1"/>
</dbReference>
<evidence type="ECO:0000256" key="5">
    <source>
        <dbReference type="ARBA" id="ARBA00022989"/>
    </source>
</evidence>
<feature type="transmembrane region" description="Helical" evidence="7">
    <location>
        <begin position="16"/>
        <end position="34"/>
    </location>
</feature>
<dbReference type="GO" id="GO:0005886">
    <property type="term" value="C:plasma membrane"/>
    <property type="evidence" value="ECO:0007669"/>
    <property type="project" value="TreeGrafter"/>
</dbReference>
<keyword evidence="2" id="KW-0813">Transport</keyword>
<dbReference type="PANTHER" id="PTHR43652:SF1">
    <property type="entry name" value="RESPONSE REGULATOR"/>
    <property type="match status" value="1"/>
</dbReference>
<protein>
    <submittedName>
        <fullName evidence="9">Potassium uptake protein, Trk family</fullName>
    </submittedName>
</protein>
<dbReference type="Gene3D" id="3.30.70.1450">
    <property type="entry name" value="Regulator of K+ conductance, C-terminal domain"/>
    <property type="match status" value="2"/>
</dbReference>
<feature type="transmembrane region" description="Helical" evidence="7">
    <location>
        <begin position="68"/>
        <end position="86"/>
    </location>
</feature>
<keyword evidence="5 7" id="KW-1133">Transmembrane helix</keyword>
<evidence type="ECO:0000256" key="1">
    <source>
        <dbReference type="ARBA" id="ARBA00004141"/>
    </source>
</evidence>